<dbReference type="GO" id="GO:0004029">
    <property type="term" value="F:aldehyde dehydrogenase (NAD+) activity"/>
    <property type="evidence" value="ECO:0007669"/>
    <property type="project" value="TreeGrafter"/>
</dbReference>
<name>A0A8H7T1A3_9HELO</name>
<dbReference type="SUPFAM" id="SSF51735">
    <property type="entry name" value="NAD(P)-binding Rossmann-fold domains"/>
    <property type="match status" value="1"/>
</dbReference>
<evidence type="ECO:0000313" key="3">
    <source>
        <dbReference type="EMBL" id="KAG4412740.1"/>
    </source>
</evidence>
<dbReference type="OrthoDB" id="10262413at2759"/>
<evidence type="ECO:0000313" key="4">
    <source>
        <dbReference type="Proteomes" id="UP000664132"/>
    </source>
</evidence>
<dbReference type="EMBL" id="JAFJYH010000358">
    <property type="protein sequence ID" value="KAG4412740.1"/>
    <property type="molecule type" value="Genomic_DNA"/>
</dbReference>
<evidence type="ECO:0000259" key="2">
    <source>
        <dbReference type="Pfam" id="PF01370"/>
    </source>
</evidence>
<dbReference type="Gene3D" id="3.40.50.720">
    <property type="entry name" value="NAD(P)-binding Rossmann-like Domain"/>
    <property type="match status" value="1"/>
</dbReference>
<dbReference type="Pfam" id="PF01370">
    <property type="entry name" value="Epimerase"/>
    <property type="match status" value="1"/>
</dbReference>
<protein>
    <recommendedName>
        <fullName evidence="2">NAD-dependent epimerase/dehydratase domain-containing protein</fullName>
    </recommendedName>
</protein>
<reference evidence="3" key="1">
    <citation type="submission" date="2021-02" db="EMBL/GenBank/DDBJ databases">
        <title>Genome sequence Cadophora malorum strain M34.</title>
        <authorList>
            <person name="Stefanovic E."/>
            <person name="Vu D."/>
            <person name="Scully C."/>
            <person name="Dijksterhuis J."/>
            <person name="Roader J."/>
            <person name="Houbraken J."/>
        </authorList>
    </citation>
    <scope>NUCLEOTIDE SEQUENCE</scope>
    <source>
        <strain evidence="3">M34</strain>
    </source>
</reference>
<dbReference type="Proteomes" id="UP000664132">
    <property type="component" value="Unassembled WGS sequence"/>
</dbReference>
<accession>A0A8H7T1A3</accession>
<comment type="caution">
    <text evidence="3">The sequence shown here is derived from an EMBL/GenBank/DDBJ whole genome shotgun (WGS) entry which is preliminary data.</text>
</comment>
<organism evidence="3 4">
    <name type="scientific">Cadophora malorum</name>
    <dbReference type="NCBI Taxonomy" id="108018"/>
    <lineage>
        <taxon>Eukaryota</taxon>
        <taxon>Fungi</taxon>
        <taxon>Dikarya</taxon>
        <taxon>Ascomycota</taxon>
        <taxon>Pezizomycotina</taxon>
        <taxon>Leotiomycetes</taxon>
        <taxon>Helotiales</taxon>
        <taxon>Ploettnerulaceae</taxon>
        <taxon>Cadophora</taxon>
    </lineage>
</organism>
<dbReference type="PANTHER" id="PTHR48079">
    <property type="entry name" value="PROTEIN YEEZ"/>
    <property type="match status" value="1"/>
</dbReference>
<proteinExistence type="predicted"/>
<feature type="domain" description="NAD-dependent epimerase/dehydratase" evidence="2">
    <location>
        <begin position="5"/>
        <end position="86"/>
    </location>
</feature>
<dbReference type="InterPro" id="IPR001509">
    <property type="entry name" value="Epimerase_deHydtase"/>
</dbReference>
<dbReference type="PANTHER" id="PTHR48079:SF6">
    <property type="entry name" value="NAD(P)-BINDING DOMAIN-CONTAINING PROTEIN-RELATED"/>
    <property type="match status" value="1"/>
</dbReference>
<evidence type="ECO:0000256" key="1">
    <source>
        <dbReference type="SAM" id="MobiDB-lite"/>
    </source>
</evidence>
<dbReference type="InterPro" id="IPR036291">
    <property type="entry name" value="NAD(P)-bd_dom_sf"/>
</dbReference>
<dbReference type="InterPro" id="IPR051783">
    <property type="entry name" value="NAD(P)-dependent_oxidoreduct"/>
</dbReference>
<dbReference type="GO" id="GO:0005737">
    <property type="term" value="C:cytoplasm"/>
    <property type="evidence" value="ECO:0007669"/>
    <property type="project" value="TreeGrafter"/>
</dbReference>
<sequence>MAHKILITGAAGFIGGSILADFLASSNPLLKKDNISAAVRSQEQADALSKLGINVIRLDLGDEEAVVAAILGNDISVVIHTASCIDARLVLPLITGLGQQRELNGKKTAFIHIAGTSSFYKSTGWPHEEFNDTDPIFETEKQIEVHFPVRVVNIAVTEHAMAQGVPSFVVVPPLRTPAVQISDLMAFYECLVSKILSGESPPSGDKGYYLPMSHYFNWWGVLGNLATKLHDRGLTKDSETNVWPSDEVAASALSIPLPYVRVLWDSGLNVSTEKNVKLGWKPEWNENRMLLSLDDEIQSVIDSEGPKSSSLDAMKKAAEQGSLY</sequence>
<keyword evidence="4" id="KW-1185">Reference proteome</keyword>
<dbReference type="AlphaFoldDB" id="A0A8H7T1A3"/>
<feature type="region of interest" description="Disordered" evidence="1">
    <location>
        <begin position="303"/>
        <end position="324"/>
    </location>
</feature>
<gene>
    <name evidence="3" type="ORF">IFR04_014137</name>
</gene>